<dbReference type="EMBL" id="CM003534">
    <property type="protein sequence ID" value="RCV34376.1"/>
    <property type="molecule type" value="Genomic_DNA"/>
</dbReference>
<dbReference type="AlphaFoldDB" id="A0A368RVZ0"/>
<protein>
    <submittedName>
        <fullName evidence="2">Uncharacterized protein</fullName>
    </submittedName>
</protein>
<accession>A0A368RVZ0</accession>
<sequence length="128" mass="13948">MPRWVHSPTPAASSPTPASSSPTPAAPLPHFGILTHRERPTSADPIALFPIPVRSKQAPDPPLPRPAVPFPYPVASPLLRPTMGRLVIMDLSELRLLRVMLDVVANRSGRSSRLLTAPCCNRYLLVLH</sequence>
<reference evidence="2" key="1">
    <citation type="journal article" date="2012" name="Nat. Biotechnol.">
        <title>Reference genome sequence of the model plant Setaria.</title>
        <authorList>
            <person name="Bennetzen J.L."/>
            <person name="Schmutz J."/>
            <person name="Wang H."/>
            <person name="Percifield R."/>
            <person name="Hawkins J."/>
            <person name="Pontaroli A.C."/>
            <person name="Estep M."/>
            <person name="Feng L."/>
            <person name="Vaughn J.N."/>
            <person name="Grimwood J."/>
            <person name="Jenkins J."/>
            <person name="Barry K."/>
            <person name="Lindquist E."/>
            <person name="Hellsten U."/>
            <person name="Deshpande S."/>
            <person name="Wang X."/>
            <person name="Wu X."/>
            <person name="Mitros T."/>
            <person name="Triplett J."/>
            <person name="Yang X."/>
            <person name="Ye C.Y."/>
            <person name="Mauro-Herrera M."/>
            <person name="Wang L."/>
            <person name="Li P."/>
            <person name="Sharma M."/>
            <person name="Sharma R."/>
            <person name="Ronald P.C."/>
            <person name="Panaud O."/>
            <person name="Kellogg E.A."/>
            <person name="Brutnell T.P."/>
            <person name="Doust A.N."/>
            <person name="Tuskan G.A."/>
            <person name="Rokhsar D."/>
            <person name="Devos K.M."/>
        </authorList>
    </citation>
    <scope>NUCLEOTIDE SEQUENCE [LARGE SCALE GENOMIC DNA]</scope>
    <source>
        <strain evidence="2">Yugu1</strain>
    </source>
</reference>
<evidence type="ECO:0000313" key="2">
    <source>
        <dbReference type="EMBL" id="RCV34376.1"/>
    </source>
</evidence>
<proteinExistence type="predicted"/>
<feature type="region of interest" description="Disordered" evidence="1">
    <location>
        <begin position="1"/>
        <end position="31"/>
    </location>
</feature>
<reference evidence="2" key="2">
    <citation type="submission" date="2015-07" db="EMBL/GenBank/DDBJ databases">
        <authorList>
            <person name="Noorani M."/>
        </authorList>
    </citation>
    <scope>NUCLEOTIDE SEQUENCE</scope>
    <source>
        <strain evidence="2">Yugu1</strain>
    </source>
</reference>
<evidence type="ECO:0000256" key="1">
    <source>
        <dbReference type="SAM" id="MobiDB-lite"/>
    </source>
</evidence>
<gene>
    <name evidence="2" type="ORF">SETIT_7G155200v2</name>
</gene>
<feature type="compositionally biased region" description="Low complexity" evidence="1">
    <location>
        <begin position="7"/>
        <end position="23"/>
    </location>
</feature>
<organism evidence="2">
    <name type="scientific">Setaria italica</name>
    <name type="common">Foxtail millet</name>
    <name type="synonym">Panicum italicum</name>
    <dbReference type="NCBI Taxonomy" id="4555"/>
    <lineage>
        <taxon>Eukaryota</taxon>
        <taxon>Viridiplantae</taxon>
        <taxon>Streptophyta</taxon>
        <taxon>Embryophyta</taxon>
        <taxon>Tracheophyta</taxon>
        <taxon>Spermatophyta</taxon>
        <taxon>Magnoliopsida</taxon>
        <taxon>Liliopsida</taxon>
        <taxon>Poales</taxon>
        <taxon>Poaceae</taxon>
        <taxon>PACMAD clade</taxon>
        <taxon>Panicoideae</taxon>
        <taxon>Panicodae</taxon>
        <taxon>Paniceae</taxon>
        <taxon>Cenchrinae</taxon>
        <taxon>Setaria</taxon>
    </lineage>
</organism>
<name>A0A368RVZ0_SETIT</name>